<evidence type="ECO:0000256" key="1">
    <source>
        <dbReference type="PROSITE-ProRule" id="PRU00259"/>
    </source>
</evidence>
<sequence>MNIDELEGLPPPDDQSVSYAVQHMQSKNEAIYNEGFEKARSWCRSLPEWTIKHAAIKGEPLTEVLVSFALDHSVKLGGRAGAALLSLATLAQSRAGREHLKSEDRALRAALQILRKGDELCPAAKISATLFLQNLAVDNRAKEQIRIAGGIRALLPLLAPPGDGSFEVPFQAAGALMNLMNSKPCMDEMRRRGAKERLDELQRSLACLEDSTALHTAVLSRVRYIQVNMQINPPDAMVIKLVDPALLAKDIGSVQGRRKLGQERTPSEKKIEQHDKEIPAEEIADAVTSTLEEMQVKSRAAVDKTHKKYDDGWSPWGTVFSKYFKKTQVKR</sequence>
<organism evidence="2">
    <name type="scientific">Tetraselmis sp. GSL018</name>
    <dbReference type="NCBI Taxonomy" id="582737"/>
    <lineage>
        <taxon>Eukaryota</taxon>
        <taxon>Viridiplantae</taxon>
        <taxon>Chlorophyta</taxon>
        <taxon>core chlorophytes</taxon>
        <taxon>Chlorodendrophyceae</taxon>
        <taxon>Chlorodendrales</taxon>
        <taxon>Chlorodendraceae</taxon>
        <taxon>Tetraselmis</taxon>
    </lineage>
</organism>
<dbReference type="Gene3D" id="1.25.10.10">
    <property type="entry name" value="Leucine-rich Repeat Variant"/>
    <property type="match status" value="1"/>
</dbReference>
<dbReference type="InterPro" id="IPR011989">
    <property type="entry name" value="ARM-like"/>
</dbReference>
<evidence type="ECO:0000313" key="2">
    <source>
        <dbReference type="EMBL" id="JAC71531.1"/>
    </source>
</evidence>
<dbReference type="PROSITE" id="PS50176">
    <property type="entry name" value="ARM_REPEAT"/>
    <property type="match status" value="1"/>
</dbReference>
<protein>
    <submittedName>
        <fullName evidence="2">Uncharacterized protein</fullName>
    </submittedName>
</protein>
<dbReference type="SUPFAM" id="SSF48371">
    <property type="entry name" value="ARM repeat"/>
    <property type="match status" value="1"/>
</dbReference>
<reference evidence="2" key="1">
    <citation type="submission" date="2014-05" db="EMBL/GenBank/DDBJ databases">
        <title>The transcriptome of the halophilic microalga Tetraselmis sp. GSL018 isolated from the Great Salt Lake, Utah.</title>
        <authorList>
            <person name="Jinkerson R.E."/>
            <person name="D'Adamo S."/>
            <person name="Posewitz M.C."/>
        </authorList>
    </citation>
    <scope>NUCLEOTIDE SEQUENCE</scope>
    <source>
        <strain evidence="2">GSL018</strain>
    </source>
</reference>
<feature type="repeat" description="ARM" evidence="1">
    <location>
        <begin position="149"/>
        <end position="179"/>
    </location>
</feature>
<name>A0A061RLW8_9CHLO</name>
<dbReference type="EMBL" id="GBEZ01014551">
    <property type="protein sequence ID" value="JAC71531.1"/>
    <property type="molecule type" value="Transcribed_RNA"/>
</dbReference>
<proteinExistence type="predicted"/>
<dbReference type="InterPro" id="IPR000225">
    <property type="entry name" value="Armadillo"/>
</dbReference>
<gene>
    <name evidence="2" type="ORF">TSPGSL018_1683</name>
</gene>
<dbReference type="InterPro" id="IPR016024">
    <property type="entry name" value="ARM-type_fold"/>
</dbReference>
<dbReference type="AlphaFoldDB" id="A0A061RLW8"/>
<accession>A0A061RLW8</accession>